<reference evidence="8 9" key="1">
    <citation type="submission" date="2011-08" db="EMBL/GenBank/DDBJ databases">
        <title>The Genome Sequence of Clostridium orbiscindens 1_3_50AFAA.</title>
        <authorList>
            <consortium name="The Broad Institute Genome Sequencing Platform"/>
            <person name="Earl A."/>
            <person name="Ward D."/>
            <person name="Feldgarden M."/>
            <person name="Gevers D."/>
            <person name="Daigneault M."/>
            <person name="Strauss J."/>
            <person name="Allen-Vercoe E."/>
            <person name="Young S.K."/>
            <person name="Zeng Q."/>
            <person name="Gargeya S."/>
            <person name="Fitzgerald M."/>
            <person name="Haas B."/>
            <person name="Abouelleil A."/>
            <person name="Alvarado L."/>
            <person name="Arachchi H.M."/>
            <person name="Berlin A."/>
            <person name="Brown A."/>
            <person name="Chapman S.B."/>
            <person name="Chen Z."/>
            <person name="Dunbar C."/>
            <person name="Freedman E."/>
            <person name="Gearin G."/>
            <person name="Gellesch M."/>
            <person name="Goldberg J."/>
            <person name="Griggs A."/>
            <person name="Gujja S."/>
            <person name="Heiman D."/>
            <person name="Howarth C."/>
            <person name="Larson L."/>
            <person name="Lui A."/>
            <person name="MacDonald P.J.P."/>
            <person name="Montmayeur A."/>
            <person name="Murphy C."/>
            <person name="Neiman D."/>
            <person name="Pearson M."/>
            <person name="Priest M."/>
            <person name="Roberts A."/>
            <person name="Saif S."/>
            <person name="Shea T."/>
            <person name="Shenoy N."/>
            <person name="Sisk P."/>
            <person name="Stolte C."/>
            <person name="Sykes S."/>
            <person name="Wortman J."/>
            <person name="Nusbaum C."/>
            <person name="Birren B."/>
        </authorList>
    </citation>
    <scope>NUCLEOTIDE SEQUENCE [LARGE SCALE GENOMIC DNA]</scope>
    <source>
        <strain evidence="8 9">1_3_50AFAA</strain>
    </source>
</reference>
<dbReference type="PATRIC" id="fig|742738.3.peg.1570"/>
<accession>A0A096B9E7</accession>
<evidence type="ECO:0000256" key="5">
    <source>
        <dbReference type="ARBA" id="ARBA00022898"/>
    </source>
</evidence>
<comment type="cofactor">
    <cofactor evidence="1 6">
        <name>pyridoxal 5'-phosphate</name>
        <dbReference type="ChEBI" id="CHEBI:597326"/>
    </cofactor>
</comment>
<keyword evidence="5" id="KW-0663">Pyridoxal phosphate</keyword>
<evidence type="ECO:0000256" key="6">
    <source>
        <dbReference type="RuleBase" id="RU000481"/>
    </source>
</evidence>
<dbReference type="InterPro" id="IPR015421">
    <property type="entry name" value="PyrdxlP-dep_Trfase_major"/>
</dbReference>
<dbReference type="InterPro" id="IPR015422">
    <property type="entry name" value="PyrdxlP-dep_Trfase_small"/>
</dbReference>
<dbReference type="EC" id="2.6.1.-" evidence="6"/>
<dbReference type="PRINTS" id="PR00753">
    <property type="entry name" value="ACCSYNTHASE"/>
</dbReference>
<dbReference type="PANTHER" id="PTHR46383:SF1">
    <property type="entry name" value="ASPARTATE AMINOTRANSFERASE"/>
    <property type="match status" value="1"/>
</dbReference>
<sequence length="396" mass="42749">MKELSRIASAVQASTTMAIDAMFKQMKADGVDVIGFGAGEPDFNTPDNIKAAGIAAIEQNVTRYTPAAGTVELRQAVCGRMKADYGLEYKPSQVVVSSGAKHLVYLALRAVVNPGDEVILPAPYWVSYIELIKMVGGVPVVVTATEAEHFKLTAEKLSAAITPRTKAILLNNPSNPTGMMYDREELEAIAAVCTQADIYVISDEIYACLAYDGRTFTSFASLSADAKERTILVNGVSKAYAMTGWRIGYACANDVIAKVMANYVSHSTGSPVAISQRAAAVALSGSQAEIETMRQAFEQRRNYIVERMNAIPGVSCIQPEGAFYVMMNLEQLLGKTIHGVEITNDDVFADAFLKYGLVAVVPGSGFGAPNFVRWSYATSMENIKEGLDRLEKFLAE</sequence>
<dbReference type="FunFam" id="3.40.640.10:FF:000033">
    <property type="entry name" value="Aspartate aminotransferase"/>
    <property type="match status" value="1"/>
</dbReference>
<dbReference type="RefSeq" id="WP_009256868.1">
    <property type="nucleotide sequence ID" value="NZ_KN174162.1"/>
</dbReference>
<comment type="caution">
    <text evidence="8">The sequence shown here is derived from an EMBL/GenBank/DDBJ whole genome shotgun (WGS) entry which is preliminary data.</text>
</comment>
<dbReference type="Pfam" id="PF00155">
    <property type="entry name" value="Aminotran_1_2"/>
    <property type="match status" value="1"/>
</dbReference>
<evidence type="ECO:0000256" key="3">
    <source>
        <dbReference type="ARBA" id="ARBA00022576"/>
    </source>
</evidence>
<comment type="similarity">
    <text evidence="2 6">Belongs to the class-I pyridoxal-phosphate-dependent aminotransferase family.</text>
</comment>
<keyword evidence="4 6" id="KW-0808">Transferase</keyword>
<evidence type="ECO:0000313" key="8">
    <source>
        <dbReference type="EMBL" id="KGF55690.1"/>
    </source>
</evidence>
<evidence type="ECO:0000256" key="1">
    <source>
        <dbReference type="ARBA" id="ARBA00001933"/>
    </source>
</evidence>
<dbReference type="AlphaFoldDB" id="A0A096B9E7"/>
<gene>
    <name evidence="8" type="ORF">HMPREF9460_01524</name>
</gene>
<dbReference type="GO" id="GO:0008483">
    <property type="term" value="F:transaminase activity"/>
    <property type="evidence" value="ECO:0007669"/>
    <property type="project" value="UniProtKB-KW"/>
</dbReference>
<dbReference type="Gene3D" id="3.90.1150.10">
    <property type="entry name" value="Aspartate Aminotransferase, domain 1"/>
    <property type="match status" value="1"/>
</dbReference>
<dbReference type="Proteomes" id="UP000029585">
    <property type="component" value="Unassembled WGS sequence"/>
</dbReference>
<evidence type="ECO:0000313" key="9">
    <source>
        <dbReference type="Proteomes" id="UP000029585"/>
    </source>
</evidence>
<dbReference type="InterPro" id="IPR015424">
    <property type="entry name" value="PyrdxlP-dep_Trfase"/>
</dbReference>
<keyword evidence="3 6" id="KW-0032">Aminotransferase</keyword>
<keyword evidence="9" id="KW-1185">Reference proteome</keyword>
<dbReference type="HOGENOM" id="CLU_017584_4_3_9"/>
<dbReference type="CDD" id="cd00609">
    <property type="entry name" value="AAT_like"/>
    <property type="match status" value="1"/>
</dbReference>
<dbReference type="GO" id="GO:0030170">
    <property type="term" value="F:pyridoxal phosphate binding"/>
    <property type="evidence" value="ECO:0007669"/>
    <property type="project" value="InterPro"/>
</dbReference>
<name>A0A096B9E7_FLAPL</name>
<feature type="domain" description="Aminotransferase class I/classII large" evidence="7">
    <location>
        <begin position="32"/>
        <end position="390"/>
    </location>
</feature>
<dbReference type="InterPro" id="IPR004838">
    <property type="entry name" value="NHTrfase_class1_PyrdxlP-BS"/>
</dbReference>
<dbReference type="eggNOG" id="COG0436">
    <property type="taxonomic scope" value="Bacteria"/>
</dbReference>
<evidence type="ECO:0000256" key="4">
    <source>
        <dbReference type="ARBA" id="ARBA00022679"/>
    </source>
</evidence>
<protein>
    <recommendedName>
        <fullName evidence="6">Aminotransferase</fullName>
        <ecNumber evidence="6">2.6.1.-</ecNumber>
    </recommendedName>
</protein>
<dbReference type="Gene3D" id="3.40.640.10">
    <property type="entry name" value="Type I PLP-dependent aspartate aminotransferase-like (Major domain)"/>
    <property type="match status" value="1"/>
</dbReference>
<dbReference type="InterPro" id="IPR050596">
    <property type="entry name" value="AspAT/PAT-like"/>
</dbReference>
<evidence type="ECO:0000256" key="2">
    <source>
        <dbReference type="ARBA" id="ARBA00007441"/>
    </source>
</evidence>
<dbReference type="GO" id="GO:0006520">
    <property type="term" value="P:amino acid metabolic process"/>
    <property type="evidence" value="ECO:0007669"/>
    <property type="project" value="InterPro"/>
</dbReference>
<dbReference type="PANTHER" id="PTHR46383">
    <property type="entry name" value="ASPARTATE AMINOTRANSFERASE"/>
    <property type="match status" value="1"/>
</dbReference>
<dbReference type="GeneID" id="63973437"/>
<proteinExistence type="inferred from homology"/>
<dbReference type="EMBL" id="ADLO01000054">
    <property type="protein sequence ID" value="KGF55690.1"/>
    <property type="molecule type" value="Genomic_DNA"/>
</dbReference>
<dbReference type="SUPFAM" id="SSF53383">
    <property type="entry name" value="PLP-dependent transferases"/>
    <property type="match status" value="1"/>
</dbReference>
<dbReference type="InterPro" id="IPR004839">
    <property type="entry name" value="Aminotransferase_I/II_large"/>
</dbReference>
<organism evidence="8 9">
    <name type="scientific">Flavonifractor plautii 1_3_50AFAA</name>
    <dbReference type="NCBI Taxonomy" id="742738"/>
    <lineage>
        <taxon>Bacteria</taxon>
        <taxon>Bacillati</taxon>
        <taxon>Bacillota</taxon>
        <taxon>Clostridia</taxon>
        <taxon>Eubacteriales</taxon>
        <taxon>Oscillospiraceae</taxon>
        <taxon>Flavonifractor</taxon>
    </lineage>
</organism>
<evidence type="ECO:0000259" key="7">
    <source>
        <dbReference type="Pfam" id="PF00155"/>
    </source>
</evidence>
<dbReference type="PROSITE" id="PS00105">
    <property type="entry name" value="AA_TRANSFER_CLASS_1"/>
    <property type="match status" value="1"/>
</dbReference>